<name>A0A8E2AQX4_9APHY</name>
<dbReference type="AlphaFoldDB" id="A0A8E2AQX4"/>
<dbReference type="Proteomes" id="UP000250043">
    <property type="component" value="Unassembled WGS sequence"/>
</dbReference>
<evidence type="ECO:0000313" key="1">
    <source>
        <dbReference type="EMBL" id="OCH86324.1"/>
    </source>
</evidence>
<keyword evidence="2" id="KW-1185">Reference proteome</keyword>
<proteinExistence type="predicted"/>
<gene>
    <name evidence="1" type="ORF">OBBRIDRAFT_838245</name>
</gene>
<sequence length="347" mass="39768">MYQPDTLLPFVKDIRIYTPADGSHLESVRAKMPYIRSGKSNDVLVHAWLDKLPEFLERFEDVEALHLVGFEWRLIYAETKSFLVSHFASVTRLVFKRIRLWSSNDLVKALDAFPCLRDLEVEALQLDLCADYHWPSKVSDSALLLDRLVIGTNSDCVNKAFIWWLCGKRRSVGVRNATIVWSESDMGSLVFMIRKIGPCLQELMFERIPDTSSANCTAWPDKRFDMPWPPVRLDEPIVLGCTSVGKIQATIDWDEYAMFTLKMLCQLLDYHNSHFRLHLKIRTVDILHSIDWTTLDDVVCSVSDLKANRLEIELSVPSPAGRELVARMLPKLSTRDVLVSVSQAQQI</sequence>
<evidence type="ECO:0000313" key="2">
    <source>
        <dbReference type="Proteomes" id="UP000250043"/>
    </source>
</evidence>
<reference evidence="1 2" key="1">
    <citation type="submission" date="2016-07" db="EMBL/GenBank/DDBJ databases">
        <title>Draft genome of the white-rot fungus Obba rivulosa 3A-2.</title>
        <authorList>
            <consortium name="DOE Joint Genome Institute"/>
            <person name="Miettinen O."/>
            <person name="Riley R."/>
            <person name="Acob R."/>
            <person name="Barry K."/>
            <person name="Cullen D."/>
            <person name="De Vries R."/>
            <person name="Hainaut M."/>
            <person name="Hatakka A."/>
            <person name="Henrissat B."/>
            <person name="Hilden K."/>
            <person name="Kuo R."/>
            <person name="Labutti K."/>
            <person name="Lipzen A."/>
            <person name="Makela M.R."/>
            <person name="Sandor L."/>
            <person name="Spatafora J.W."/>
            <person name="Grigoriev I.V."/>
            <person name="Hibbett D.S."/>
        </authorList>
    </citation>
    <scope>NUCLEOTIDE SEQUENCE [LARGE SCALE GENOMIC DNA]</scope>
    <source>
        <strain evidence="1 2">3A-2</strain>
    </source>
</reference>
<accession>A0A8E2AQX4</accession>
<dbReference type="EMBL" id="KV722533">
    <property type="protein sequence ID" value="OCH86324.1"/>
    <property type="molecule type" value="Genomic_DNA"/>
</dbReference>
<protein>
    <submittedName>
        <fullName evidence="1">Uncharacterized protein</fullName>
    </submittedName>
</protein>
<organism evidence="1 2">
    <name type="scientific">Obba rivulosa</name>
    <dbReference type="NCBI Taxonomy" id="1052685"/>
    <lineage>
        <taxon>Eukaryota</taxon>
        <taxon>Fungi</taxon>
        <taxon>Dikarya</taxon>
        <taxon>Basidiomycota</taxon>
        <taxon>Agaricomycotina</taxon>
        <taxon>Agaricomycetes</taxon>
        <taxon>Polyporales</taxon>
        <taxon>Gelatoporiaceae</taxon>
        <taxon>Obba</taxon>
    </lineage>
</organism>
<dbReference type="OrthoDB" id="2804474at2759"/>